<sequence>MRFKVTSPYGAWEEFRERAHTGIDLATPQGTDLFSPISGVVERIVDYGSENIGKGIIIETNDHQHVILGHLSEVKTKIGEHIDIGDLIAKTGNTGHVIGNGHLHIGMKDSAGHFINPQPVADIVNQSNVWDSVKEFIFTPLSPLGELLKDYGMSIGFHMVGSEIFFLIPAVLLLLFRMMIGKNFTSGWVLPLLYAFFVTKNIGA</sequence>
<proteinExistence type="predicted"/>
<dbReference type="InterPro" id="IPR016047">
    <property type="entry name" value="M23ase_b-sheet_dom"/>
</dbReference>
<dbReference type="EMBL" id="NOII01000001">
    <property type="protein sequence ID" value="OYD58497.1"/>
    <property type="molecule type" value="Genomic_DNA"/>
</dbReference>
<evidence type="ECO:0000313" key="3">
    <source>
        <dbReference type="EMBL" id="OYD58497.1"/>
    </source>
</evidence>
<feature type="domain" description="M23ase beta-sheet core" evidence="2">
    <location>
        <begin position="19"/>
        <end position="117"/>
    </location>
</feature>
<dbReference type="PANTHER" id="PTHR21666:SF270">
    <property type="entry name" value="MUREIN HYDROLASE ACTIVATOR ENVC"/>
    <property type="match status" value="1"/>
</dbReference>
<dbReference type="PANTHER" id="PTHR21666">
    <property type="entry name" value="PEPTIDASE-RELATED"/>
    <property type="match status" value="1"/>
</dbReference>
<dbReference type="RefSeq" id="WP_094250459.1">
    <property type="nucleotide sequence ID" value="NZ_JBHLXL010000001.1"/>
</dbReference>
<dbReference type="Pfam" id="PF01551">
    <property type="entry name" value="Peptidase_M23"/>
    <property type="match status" value="1"/>
</dbReference>
<evidence type="ECO:0000259" key="2">
    <source>
        <dbReference type="Pfam" id="PF01551"/>
    </source>
</evidence>
<organism evidence="3 4">
    <name type="scientific">Fictibacillus aquaticus</name>
    <dbReference type="NCBI Taxonomy" id="2021314"/>
    <lineage>
        <taxon>Bacteria</taxon>
        <taxon>Bacillati</taxon>
        <taxon>Bacillota</taxon>
        <taxon>Bacilli</taxon>
        <taxon>Bacillales</taxon>
        <taxon>Fictibacillaceae</taxon>
        <taxon>Fictibacillus</taxon>
    </lineage>
</organism>
<dbReference type="SUPFAM" id="SSF51261">
    <property type="entry name" value="Duplicated hybrid motif"/>
    <property type="match status" value="1"/>
</dbReference>
<dbReference type="OrthoDB" id="9805070at2"/>
<keyword evidence="1" id="KW-0812">Transmembrane</keyword>
<reference evidence="3 4" key="1">
    <citation type="submission" date="2017-07" db="EMBL/GenBank/DDBJ databases">
        <title>Fictibacillus sp. nov. GDSW-R2A3 Genome sequencing and assembly.</title>
        <authorList>
            <person name="Mayilraj S."/>
        </authorList>
    </citation>
    <scope>NUCLEOTIDE SEQUENCE [LARGE SCALE GENOMIC DNA]</scope>
    <source>
        <strain evidence="3 4">GDSW-R2A3</strain>
    </source>
</reference>
<feature type="transmembrane region" description="Helical" evidence="1">
    <location>
        <begin position="155"/>
        <end position="176"/>
    </location>
</feature>
<dbReference type="InterPro" id="IPR050570">
    <property type="entry name" value="Cell_wall_metabolism_enzyme"/>
</dbReference>
<dbReference type="AlphaFoldDB" id="A0A235FC29"/>
<dbReference type="InterPro" id="IPR011055">
    <property type="entry name" value="Dup_hybrid_motif"/>
</dbReference>
<gene>
    <name evidence="3" type="ORF">CGZ90_00935</name>
</gene>
<evidence type="ECO:0000313" key="4">
    <source>
        <dbReference type="Proteomes" id="UP000215059"/>
    </source>
</evidence>
<keyword evidence="4" id="KW-1185">Reference proteome</keyword>
<dbReference type="Gene3D" id="2.70.70.10">
    <property type="entry name" value="Glucose Permease (Domain IIA)"/>
    <property type="match status" value="1"/>
</dbReference>
<comment type="caution">
    <text evidence="3">The sequence shown here is derived from an EMBL/GenBank/DDBJ whole genome shotgun (WGS) entry which is preliminary data.</text>
</comment>
<dbReference type="CDD" id="cd12797">
    <property type="entry name" value="M23_peptidase"/>
    <property type="match status" value="1"/>
</dbReference>
<accession>A0A235FC29</accession>
<keyword evidence="1" id="KW-0472">Membrane</keyword>
<name>A0A235FC29_9BACL</name>
<evidence type="ECO:0000256" key="1">
    <source>
        <dbReference type="SAM" id="Phobius"/>
    </source>
</evidence>
<protein>
    <recommendedName>
        <fullName evidence="2">M23ase beta-sheet core domain-containing protein</fullName>
    </recommendedName>
</protein>
<dbReference type="GO" id="GO:0004222">
    <property type="term" value="F:metalloendopeptidase activity"/>
    <property type="evidence" value="ECO:0007669"/>
    <property type="project" value="TreeGrafter"/>
</dbReference>
<keyword evidence="1" id="KW-1133">Transmembrane helix</keyword>
<dbReference type="Proteomes" id="UP000215059">
    <property type="component" value="Unassembled WGS sequence"/>
</dbReference>